<evidence type="ECO:0000256" key="1">
    <source>
        <dbReference type="ARBA" id="ARBA00022527"/>
    </source>
</evidence>
<dbReference type="Gene3D" id="1.10.510.10">
    <property type="entry name" value="Transferase(Phosphotransferase) domain 1"/>
    <property type="match status" value="1"/>
</dbReference>
<sequence>LSIMYVHIVSAIMLMCCFFSNLSGVVRIIDRKHFKHKLRKEDIDLSTIVRANRNFAKSNKVGEEFAVKRLSNKSGQGLEELKNNVVLIAKLNQVEANTNRVAGTYGYMPHEYAARGLFSMKSDVFSYGVIVFEIVSGKRNREFSNPKHYLNLLQHRALELLDGVLRERFTLSEVIRCIQVGLLCMQQRLEDRPDASSVVLMLSGEKLLPDSKVPGSYTEGDVTYESNFSPTNRFSTNQISITMLEAK</sequence>
<dbReference type="SUPFAM" id="SSF56112">
    <property type="entry name" value="Protein kinase-like (PK-like)"/>
    <property type="match status" value="1"/>
</dbReference>
<dbReference type="PROSITE" id="PS50011">
    <property type="entry name" value="PROTEIN_KINASE_DOM"/>
    <property type="match status" value="1"/>
</dbReference>
<dbReference type="InterPro" id="IPR000719">
    <property type="entry name" value="Prot_kinase_dom"/>
</dbReference>
<reference evidence="8 9" key="1">
    <citation type="submission" date="2018-09" db="EMBL/GenBank/DDBJ databases">
        <title>A high-quality reference genome of wild soybean provides a powerful tool to mine soybean genomes.</title>
        <authorList>
            <person name="Xie M."/>
            <person name="Chung C.Y.L."/>
            <person name="Li M.-W."/>
            <person name="Wong F.-L."/>
            <person name="Chan T.-F."/>
            <person name="Lam H.-M."/>
        </authorList>
    </citation>
    <scope>NUCLEOTIDE SEQUENCE [LARGE SCALE GENOMIC DNA]</scope>
    <source>
        <strain evidence="9">cv. W05</strain>
        <tissue evidence="8">Hypocotyl of etiolated seedlings</tissue>
    </source>
</reference>
<proteinExistence type="predicted"/>
<evidence type="ECO:0000256" key="5">
    <source>
        <dbReference type="ARBA" id="ARBA00022840"/>
    </source>
</evidence>
<evidence type="ECO:0000313" key="9">
    <source>
        <dbReference type="Proteomes" id="UP000289340"/>
    </source>
</evidence>
<dbReference type="InterPro" id="IPR001245">
    <property type="entry name" value="Ser-Thr/Tyr_kinase_cat_dom"/>
</dbReference>
<keyword evidence="5" id="KW-0067">ATP-binding</keyword>
<protein>
    <submittedName>
        <fullName evidence="8">Receptor-like serine/threonine-protein kinase SD1-7</fullName>
    </submittedName>
</protein>
<keyword evidence="9" id="KW-1185">Reference proteome</keyword>
<dbReference type="AlphaFoldDB" id="A0A445KEC3"/>
<gene>
    <name evidence="8" type="ORF">D0Y65_015790</name>
</gene>
<evidence type="ECO:0000256" key="3">
    <source>
        <dbReference type="ARBA" id="ARBA00022741"/>
    </source>
</evidence>
<keyword evidence="4 8" id="KW-0418">Kinase</keyword>
<keyword evidence="6" id="KW-1133">Transmembrane helix</keyword>
<organism evidence="8 9">
    <name type="scientific">Glycine soja</name>
    <name type="common">Wild soybean</name>
    <dbReference type="NCBI Taxonomy" id="3848"/>
    <lineage>
        <taxon>Eukaryota</taxon>
        <taxon>Viridiplantae</taxon>
        <taxon>Streptophyta</taxon>
        <taxon>Embryophyta</taxon>
        <taxon>Tracheophyta</taxon>
        <taxon>Spermatophyta</taxon>
        <taxon>Magnoliopsida</taxon>
        <taxon>eudicotyledons</taxon>
        <taxon>Gunneridae</taxon>
        <taxon>Pentapetalae</taxon>
        <taxon>rosids</taxon>
        <taxon>fabids</taxon>
        <taxon>Fabales</taxon>
        <taxon>Fabaceae</taxon>
        <taxon>Papilionoideae</taxon>
        <taxon>50 kb inversion clade</taxon>
        <taxon>NPAAA clade</taxon>
        <taxon>indigoferoid/millettioid clade</taxon>
        <taxon>Phaseoleae</taxon>
        <taxon>Glycine</taxon>
        <taxon>Glycine subgen. Soja</taxon>
    </lineage>
</organism>
<accession>A0A445KEC3</accession>
<dbReference type="GO" id="GO:0005524">
    <property type="term" value="F:ATP binding"/>
    <property type="evidence" value="ECO:0007669"/>
    <property type="project" value="UniProtKB-KW"/>
</dbReference>
<keyword evidence="8" id="KW-0675">Receptor</keyword>
<dbReference type="GO" id="GO:0004674">
    <property type="term" value="F:protein serine/threonine kinase activity"/>
    <property type="evidence" value="ECO:0007669"/>
    <property type="project" value="UniProtKB-KW"/>
</dbReference>
<keyword evidence="2" id="KW-0808">Transferase</keyword>
<comment type="caution">
    <text evidence="8">The sequence shown here is derived from an EMBL/GenBank/DDBJ whole genome shotgun (WGS) entry which is preliminary data.</text>
</comment>
<feature type="non-terminal residue" evidence="8">
    <location>
        <position position="1"/>
    </location>
</feature>
<keyword evidence="6" id="KW-0472">Membrane</keyword>
<name>A0A445KEC3_GLYSO</name>
<evidence type="ECO:0000256" key="6">
    <source>
        <dbReference type="SAM" id="Phobius"/>
    </source>
</evidence>
<dbReference type="GO" id="GO:0005886">
    <property type="term" value="C:plasma membrane"/>
    <property type="evidence" value="ECO:0007669"/>
    <property type="project" value="TreeGrafter"/>
</dbReference>
<feature type="domain" description="Protein kinase" evidence="7">
    <location>
        <begin position="1"/>
        <end position="208"/>
    </location>
</feature>
<dbReference type="Pfam" id="PF07714">
    <property type="entry name" value="PK_Tyr_Ser-Thr"/>
    <property type="match status" value="1"/>
</dbReference>
<dbReference type="InterPro" id="IPR011009">
    <property type="entry name" value="Kinase-like_dom_sf"/>
</dbReference>
<dbReference type="EMBL" id="QZWG01000006">
    <property type="protein sequence ID" value="RZC09184.1"/>
    <property type="molecule type" value="Genomic_DNA"/>
</dbReference>
<evidence type="ECO:0000259" key="7">
    <source>
        <dbReference type="PROSITE" id="PS50011"/>
    </source>
</evidence>
<evidence type="ECO:0000256" key="4">
    <source>
        <dbReference type="ARBA" id="ARBA00022777"/>
    </source>
</evidence>
<dbReference type="PANTHER" id="PTHR27002:SF1069">
    <property type="entry name" value="NON-SPECIFIC SERINE_THREONINE PROTEIN KINASE"/>
    <property type="match status" value="1"/>
</dbReference>
<evidence type="ECO:0000313" key="8">
    <source>
        <dbReference type="EMBL" id="RZC09184.1"/>
    </source>
</evidence>
<dbReference type="Proteomes" id="UP000289340">
    <property type="component" value="Chromosome 6"/>
</dbReference>
<evidence type="ECO:0000256" key="2">
    <source>
        <dbReference type="ARBA" id="ARBA00022679"/>
    </source>
</evidence>
<keyword evidence="3" id="KW-0547">Nucleotide-binding</keyword>
<keyword evidence="6" id="KW-0812">Transmembrane</keyword>
<keyword evidence="1" id="KW-0723">Serine/threonine-protein kinase</keyword>
<dbReference type="PANTHER" id="PTHR27002">
    <property type="entry name" value="RECEPTOR-LIKE SERINE/THREONINE-PROTEIN KINASE SD1-8"/>
    <property type="match status" value="1"/>
</dbReference>
<feature type="transmembrane region" description="Helical" evidence="6">
    <location>
        <begin position="6"/>
        <end position="29"/>
    </location>
</feature>